<accession>A0A9P7KEN0</accession>
<dbReference type="InterPro" id="IPR017856">
    <property type="entry name" value="Integrase-like_N"/>
</dbReference>
<keyword evidence="5" id="KW-1185">Reference proteome</keyword>
<sequence>MLTLGCEGYRFGRTEYYDGGSADPTKNLQLAAVLKRAKEMDVPKENIEKALAKATQGKDPNANTFVYEALAFNTVGLIVECATDNNNRTIHNLREILNDYGARAAPVKFMFRRVGYVTVRDSVAQQAEAKERETKINQLLSTAMDNGAFEFDQLKTEDVARTYWFMCEPDLLHPLLAAIVELDSSWHIGTREFRYIPLEDSPEEPSDETKSDLRALMDELEANEDVVNVWSSLPEDLDS</sequence>
<dbReference type="GO" id="GO:0005737">
    <property type="term" value="C:cytoplasm"/>
    <property type="evidence" value="ECO:0007669"/>
    <property type="project" value="UniProtKB-ARBA"/>
</dbReference>
<dbReference type="Gene3D" id="1.10.10.200">
    <property type="match status" value="1"/>
</dbReference>
<comment type="similarity">
    <text evidence="1">Belongs to the TACO1 family.</text>
</comment>
<dbReference type="Pfam" id="PF01709">
    <property type="entry name" value="Transcrip_reg"/>
    <property type="match status" value="1"/>
</dbReference>
<evidence type="ECO:0000256" key="1">
    <source>
        <dbReference type="ARBA" id="ARBA00008724"/>
    </source>
</evidence>
<dbReference type="Proteomes" id="UP000775547">
    <property type="component" value="Unassembled WGS sequence"/>
</dbReference>
<organism evidence="4 5">
    <name type="scientific">Asterophora parasitica</name>
    <dbReference type="NCBI Taxonomy" id="117018"/>
    <lineage>
        <taxon>Eukaryota</taxon>
        <taxon>Fungi</taxon>
        <taxon>Dikarya</taxon>
        <taxon>Basidiomycota</taxon>
        <taxon>Agaricomycotina</taxon>
        <taxon>Agaricomycetes</taxon>
        <taxon>Agaricomycetidae</taxon>
        <taxon>Agaricales</taxon>
        <taxon>Tricholomatineae</taxon>
        <taxon>Lyophyllaceae</taxon>
        <taxon>Asterophora</taxon>
    </lineage>
</organism>
<dbReference type="EMBL" id="JABCKV010000052">
    <property type="protein sequence ID" value="KAG5645016.1"/>
    <property type="molecule type" value="Genomic_DNA"/>
</dbReference>
<proteinExistence type="inferred from homology"/>
<evidence type="ECO:0000259" key="2">
    <source>
        <dbReference type="Pfam" id="PF01709"/>
    </source>
</evidence>
<feature type="domain" description="TACO1/YebC-like N-terminal" evidence="3">
    <location>
        <begin position="20"/>
        <end position="56"/>
    </location>
</feature>
<dbReference type="SUPFAM" id="SSF75625">
    <property type="entry name" value="YebC-like"/>
    <property type="match status" value="1"/>
</dbReference>
<dbReference type="InterPro" id="IPR029072">
    <property type="entry name" value="YebC-like"/>
</dbReference>
<evidence type="ECO:0000313" key="4">
    <source>
        <dbReference type="EMBL" id="KAG5645016.1"/>
    </source>
</evidence>
<dbReference type="PANTHER" id="PTHR12532:SF0">
    <property type="entry name" value="TRANSLATIONAL ACTIVATOR OF CYTOCHROME C OXIDASE 1"/>
    <property type="match status" value="1"/>
</dbReference>
<comment type="caution">
    <text evidence="4">The sequence shown here is derived from an EMBL/GenBank/DDBJ whole genome shotgun (WGS) entry which is preliminary data.</text>
</comment>
<name>A0A9P7KEN0_9AGAR</name>
<reference evidence="4" key="1">
    <citation type="submission" date="2020-07" db="EMBL/GenBank/DDBJ databases">
        <authorList>
            <person name="Nieuwenhuis M."/>
            <person name="Van De Peppel L.J.J."/>
        </authorList>
    </citation>
    <scope>NUCLEOTIDE SEQUENCE</scope>
    <source>
        <strain evidence="4">AP01</strain>
        <tissue evidence="4">Mycelium</tissue>
    </source>
</reference>
<dbReference type="InterPro" id="IPR026564">
    <property type="entry name" value="Transcrip_reg_TACO1-like_dom3"/>
</dbReference>
<protein>
    <recommendedName>
        <fullName evidence="6">YebC-like protein</fullName>
    </recommendedName>
</protein>
<evidence type="ECO:0008006" key="6">
    <source>
        <dbReference type="Google" id="ProtNLM"/>
    </source>
</evidence>
<dbReference type="AlphaFoldDB" id="A0A9P7KEN0"/>
<gene>
    <name evidence="4" type="ORF">DXG03_007293</name>
</gene>
<dbReference type="OrthoDB" id="2017544at2759"/>
<feature type="domain" description="TACO1/YebC-like second and third" evidence="2">
    <location>
        <begin position="64"/>
        <end position="231"/>
    </location>
</feature>
<dbReference type="PANTHER" id="PTHR12532">
    <property type="entry name" value="TRANSLATIONAL ACTIVATOR OF CYTOCHROME C OXIDASE 1"/>
    <property type="match status" value="1"/>
</dbReference>
<reference evidence="4" key="2">
    <citation type="submission" date="2021-10" db="EMBL/GenBank/DDBJ databases">
        <title>Phylogenomics reveals ancestral predisposition of the termite-cultivated fungus Termitomyces towards a domesticated lifestyle.</title>
        <authorList>
            <person name="Auxier B."/>
            <person name="Grum-Grzhimaylo A."/>
            <person name="Cardenas M.E."/>
            <person name="Lodge J.D."/>
            <person name="Laessoe T."/>
            <person name="Pedersen O."/>
            <person name="Smith M.E."/>
            <person name="Kuyper T.W."/>
            <person name="Franco-Molano E.A."/>
            <person name="Baroni T.J."/>
            <person name="Aanen D.K."/>
        </authorList>
    </citation>
    <scope>NUCLEOTIDE SEQUENCE</scope>
    <source>
        <strain evidence="4">AP01</strain>
        <tissue evidence="4">Mycelium</tissue>
    </source>
</reference>
<dbReference type="Gene3D" id="3.30.70.980">
    <property type="match status" value="2"/>
</dbReference>
<dbReference type="InterPro" id="IPR049083">
    <property type="entry name" value="TACO1_YebC_N"/>
</dbReference>
<dbReference type="InterPro" id="IPR002876">
    <property type="entry name" value="Transcrip_reg_TACO1-like"/>
</dbReference>
<evidence type="ECO:0000259" key="3">
    <source>
        <dbReference type="Pfam" id="PF20772"/>
    </source>
</evidence>
<evidence type="ECO:0000313" key="5">
    <source>
        <dbReference type="Proteomes" id="UP000775547"/>
    </source>
</evidence>
<dbReference type="InterPro" id="IPR048300">
    <property type="entry name" value="TACO1_YebC-like_2nd/3rd_dom"/>
</dbReference>
<dbReference type="Pfam" id="PF20772">
    <property type="entry name" value="TACO1_YebC_N"/>
    <property type="match status" value="1"/>
</dbReference>